<sequence>MQGKLIFAILVAALPGAAAWAGEPQRRQGCPRGEQIQQRQQQSQQQVAQRRNNKPQGCTIVRSIPAVVDQTPMFIL</sequence>
<gene>
    <name evidence="3" type="ORF">LZ496_03000</name>
</gene>
<keyword evidence="2" id="KW-0732">Signal</keyword>
<evidence type="ECO:0000313" key="4">
    <source>
        <dbReference type="Proteomes" id="UP001203410"/>
    </source>
</evidence>
<evidence type="ECO:0008006" key="5">
    <source>
        <dbReference type="Google" id="ProtNLM"/>
    </source>
</evidence>
<protein>
    <recommendedName>
        <fullName evidence="5">Secreted protein</fullName>
    </recommendedName>
</protein>
<dbReference type="RefSeq" id="WP_249903108.1">
    <property type="nucleotide sequence ID" value="NZ_JAMGBA010000001.1"/>
</dbReference>
<feature type="region of interest" description="Disordered" evidence="1">
    <location>
        <begin position="23"/>
        <end position="55"/>
    </location>
</feature>
<reference evidence="3 4" key="1">
    <citation type="submission" date="2022-05" db="EMBL/GenBank/DDBJ databases">
        <authorList>
            <person name="Jo J.-H."/>
            <person name="Im W.-T."/>
        </authorList>
    </citation>
    <scope>NUCLEOTIDE SEQUENCE [LARGE SCALE GENOMIC DNA]</scope>
    <source>
        <strain evidence="3 4">NSE70-1</strain>
    </source>
</reference>
<name>A0ABT0RRW0_9SPHN</name>
<organism evidence="3 4">
    <name type="scientific">Sphingomonas caseinilyticus</name>
    <dbReference type="NCBI Taxonomy" id="2908205"/>
    <lineage>
        <taxon>Bacteria</taxon>
        <taxon>Pseudomonadati</taxon>
        <taxon>Pseudomonadota</taxon>
        <taxon>Alphaproteobacteria</taxon>
        <taxon>Sphingomonadales</taxon>
        <taxon>Sphingomonadaceae</taxon>
        <taxon>Sphingomonas</taxon>
    </lineage>
</organism>
<keyword evidence="4" id="KW-1185">Reference proteome</keyword>
<accession>A0ABT0RRW0</accession>
<dbReference type="EMBL" id="JAMGBA010000001">
    <property type="protein sequence ID" value="MCL6697752.1"/>
    <property type="molecule type" value="Genomic_DNA"/>
</dbReference>
<feature type="compositionally biased region" description="Low complexity" evidence="1">
    <location>
        <begin position="35"/>
        <end position="50"/>
    </location>
</feature>
<evidence type="ECO:0000256" key="1">
    <source>
        <dbReference type="SAM" id="MobiDB-lite"/>
    </source>
</evidence>
<comment type="caution">
    <text evidence="3">The sequence shown here is derived from an EMBL/GenBank/DDBJ whole genome shotgun (WGS) entry which is preliminary data.</text>
</comment>
<feature type="chain" id="PRO_5047410677" description="Secreted protein" evidence="2">
    <location>
        <begin position="22"/>
        <end position="76"/>
    </location>
</feature>
<feature type="signal peptide" evidence="2">
    <location>
        <begin position="1"/>
        <end position="21"/>
    </location>
</feature>
<proteinExistence type="predicted"/>
<evidence type="ECO:0000313" key="3">
    <source>
        <dbReference type="EMBL" id="MCL6697752.1"/>
    </source>
</evidence>
<evidence type="ECO:0000256" key="2">
    <source>
        <dbReference type="SAM" id="SignalP"/>
    </source>
</evidence>
<dbReference type="Proteomes" id="UP001203410">
    <property type="component" value="Unassembled WGS sequence"/>
</dbReference>